<sequence length="278" mass="29112">MHELVYFARTNRLAVVGALMLLAILVGIAVVPLWLAYGPNTLAVSERFVAPDARHWLGTDLFGRDVLSRLLYGGRYTLAVGCAVVALAFTVGATFGTLAGYCGGWVDALMMRLVDALLSFPSLVLAIALAACLGPSLVNAMLAVAISLAPGFARVARGQALSISARPYVDAAISMGLPHPHILWHYVVRNGLGPLLVQASLAVGSAILQTASLGYLGLGAQAPQAEWGADLAANLQYLDRSPWIALAPGLAILATVLAFNLIGDALASWSNPKTRSSR</sequence>
<keyword evidence="5 7" id="KW-1133">Transmembrane helix</keyword>
<evidence type="ECO:0000256" key="1">
    <source>
        <dbReference type="ARBA" id="ARBA00004651"/>
    </source>
</evidence>
<dbReference type="InterPro" id="IPR050366">
    <property type="entry name" value="BP-dependent_transpt_permease"/>
</dbReference>
<evidence type="ECO:0000313" key="10">
    <source>
        <dbReference type="Proteomes" id="UP000509568"/>
    </source>
</evidence>
<feature type="domain" description="ABC transmembrane type-1" evidence="8">
    <location>
        <begin position="74"/>
        <end position="263"/>
    </location>
</feature>
<proteinExistence type="inferred from homology"/>
<feature type="transmembrane region" description="Helical" evidence="7">
    <location>
        <begin position="76"/>
        <end position="101"/>
    </location>
</feature>
<dbReference type="GO" id="GO:0055085">
    <property type="term" value="P:transmembrane transport"/>
    <property type="evidence" value="ECO:0007669"/>
    <property type="project" value="InterPro"/>
</dbReference>
<dbReference type="SUPFAM" id="SSF161098">
    <property type="entry name" value="MetI-like"/>
    <property type="match status" value="1"/>
</dbReference>
<dbReference type="PANTHER" id="PTHR43386:SF25">
    <property type="entry name" value="PEPTIDE ABC TRANSPORTER PERMEASE PROTEIN"/>
    <property type="match status" value="1"/>
</dbReference>
<name>A0A7D5H1D3_9PSED</name>
<dbReference type="EMBL" id="CP056030">
    <property type="protein sequence ID" value="QKZ05627.1"/>
    <property type="molecule type" value="Genomic_DNA"/>
</dbReference>
<dbReference type="InterPro" id="IPR000515">
    <property type="entry name" value="MetI-like"/>
</dbReference>
<organism evidence="9 10">
    <name type="scientific">Pseudomonas eucalypticola</name>
    <dbReference type="NCBI Taxonomy" id="2599595"/>
    <lineage>
        <taxon>Bacteria</taxon>
        <taxon>Pseudomonadati</taxon>
        <taxon>Pseudomonadota</taxon>
        <taxon>Gammaproteobacteria</taxon>
        <taxon>Pseudomonadales</taxon>
        <taxon>Pseudomonadaceae</taxon>
        <taxon>Pseudomonas</taxon>
    </lineage>
</organism>
<keyword evidence="3" id="KW-1003">Cell membrane</keyword>
<evidence type="ECO:0000256" key="7">
    <source>
        <dbReference type="RuleBase" id="RU363032"/>
    </source>
</evidence>
<accession>A0A7D5H1D3</accession>
<feature type="transmembrane region" description="Helical" evidence="7">
    <location>
        <begin position="113"/>
        <end position="131"/>
    </location>
</feature>
<dbReference type="Proteomes" id="UP000509568">
    <property type="component" value="Chromosome"/>
</dbReference>
<dbReference type="RefSeq" id="WP_176571388.1">
    <property type="nucleotide sequence ID" value="NZ_CP056030.1"/>
</dbReference>
<comment type="subcellular location">
    <subcellularLocation>
        <location evidence="1 7">Cell membrane</location>
        <topology evidence="1 7">Multi-pass membrane protein</topology>
    </subcellularLocation>
</comment>
<comment type="similarity">
    <text evidence="7">Belongs to the binding-protein-dependent transport system permease family.</text>
</comment>
<evidence type="ECO:0000256" key="4">
    <source>
        <dbReference type="ARBA" id="ARBA00022692"/>
    </source>
</evidence>
<evidence type="ECO:0000256" key="5">
    <source>
        <dbReference type="ARBA" id="ARBA00022989"/>
    </source>
</evidence>
<dbReference type="Gene3D" id="1.10.3720.10">
    <property type="entry name" value="MetI-like"/>
    <property type="match status" value="1"/>
</dbReference>
<dbReference type="KEGG" id="pez:HWQ56_18225"/>
<evidence type="ECO:0000313" key="9">
    <source>
        <dbReference type="EMBL" id="QKZ05627.1"/>
    </source>
</evidence>
<protein>
    <submittedName>
        <fullName evidence="9">ABC transporter permease</fullName>
    </submittedName>
</protein>
<keyword evidence="6 7" id="KW-0472">Membrane</keyword>
<keyword evidence="2 7" id="KW-0813">Transport</keyword>
<dbReference type="GO" id="GO:0005886">
    <property type="term" value="C:plasma membrane"/>
    <property type="evidence" value="ECO:0007669"/>
    <property type="project" value="UniProtKB-SubCell"/>
</dbReference>
<keyword evidence="4 7" id="KW-0812">Transmembrane</keyword>
<dbReference type="CDD" id="cd06261">
    <property type="entry name" value="TM_PBP2"/>
    <property type="match status" value="1"/>
</dbReference>
<dbReference type="InterPro" id="IPR035906">
    <property type="entry name" value="MetI-like_sf"/>
</dbReference>
<dbReference type="AlphaFoldDB" id="A0A7D5H1D3"/>
<evidence type="ECO:0000259" key="8">
    <source>
        <dbReference type="PROSITE" id="PS50928"/>
    </source>
</evidence>
<feature type="transmembrane region" description="Helical" evidence="7">
    <location>
        <begin position="243"/>
        <end position="269"/>
    </location>
</feature>
<dbReference type="PROSITE" id="PS50928">
    <property type="entry name" value="ABC_TM1"/>
    <property type="match status" value="1"/>
</dbReference>
<evidence type="ECO:0000256" key="3">
    <source>
        <dbReference type="ARBA" id="ARBA00022475"/>
    </source>
</evidence>
<evidence type="ECO:0000256" key="2">
    <source>
        <dbReference type="ARBA" id="ARBA00022448"/>
    </source>
</evidence>
<keyword evidence="10" id="KW-1185">Reference proteome</keyword>
<reference evidence="9 10" key="1">
    <citation type="submission" date="2020-06" db="EMBL/GenBank/DDBJ databases">
        <title>Pseudomonas eucalypticola sp. nov., an endophyte of Eucalyptus dunnii leaves with biocontrol ability of eucalyptus leaf blight.</title>
        <authorList>
            <person name="Liu Y."/>
            <person name="Song Z."/>
            <person name="Zeng H."/>
            <person name="Lu M."/>
            <person name="Wang X."/>
            <person name="Lian X."/>
            <person name="Zhang Q."/>
        </authorList>
    </citation>
    <scope>NUCLEOTIDE SEQUENCE [LARGE SCALE GENOMIC DNA]</scope>
    <source>
        <strain evidence="9 10">NP-1</strain>
    </source>
</reference>
<evidence type="ECO:0000256" key="6">
    <source>
        <dbReference type="ARBA" id="ARBA00023136"/>
    </source>
</evidence>
<gene>
    <name evidence="9" type="ORF">HWQ56_18225</name>
</gene>
<feature type="transmembrane region" description="Helical" evidence="7">
    <location>
        <begin position="12"/>
        <end position="37"/>
    </location>
</feature>
<dbReference type="PANTHER" id="PTHR43386">
    <property type="entry name" value="OLIGOPEPTIDE TRANSPORT SYSTEM PERMEASE PROTEIN APPC"/>
    <property type="match status" value="1"/>
</dbReference>
<dbReference type="Pfam" id="PF00528">
    <property type="entry name" value="BPD_transp_1"/>
    <property type="match status" value="1"/>
</dbReference>